<feature type="signal peptide" evidence="5">
    <location>
        <begin position="1"/>
        <end position="35"/>
    </location>
</feature>
<keyword evidence="1 5" id="KW-0732">Signal</keyword>
<evidence type="ECO:0000256" key="1">
    <source>
        <dbReference type="ARBA" id="ARBA00022729"/>
    </source>
</evidence>
<keyword evidence="8" id="KW-1185">Reference proteome</keyword>
<proteinExistence type="predicted"/>
<dbReference type="RefSeq" id="WP_119572375.1">
    <property type="nucleotide sequence ID" value="NZ_QXEC01000001.1"/>
</dbReference>
<organism evidence="7 8">
    <name type="scientific">Micromonospora radicis</name>
    <dbReference type="NCBI Taxonomy" id="1894971"/>
    <lineage>
        <taxon>Bacteria</taxon>
        <taxon>Bacillati</taxon>
        <taxon>Actinomycetota</taxon>
        <taxon>Actinomycetes</taxon>
        <taxon>Micromonosporales</taxon>
        <taxon>Micromonosporaceae</taxon>
        <taxon>Micromonospora</taxon>
    </lineage>
</organism>
<feature type="domain" description="CopC" evidence="6">
    <location>
        <begin position="36"/>
        <end position="152"/>
    </location>
</feature>
<feature type="region of interest" description="Disordered" evidence="3">
    <location>
        <begin position="429"/>
        <end position="470"/>
    </location>
</feature>
<keyword evidence="4" id="KW-0472">Membrane</keyword>
<evidence type="ECO:0000256" key="4">
    <source>
        <dbReference type="SAM" id="Phobius"/>
    </source>
</evidence>
<evidence type="ECO:0000313" key="8">
    <source>
        <dbReference type="Proteomes" id="UP000283832"/>
    </source>
</evidence>
<evidence type="ECO:0000313" key="7">
    <source>
        <dbReference type="EMBL" id="RIV41172.1"/>
    </source>
</evidence>
<sequence>MRPLPRTPVRALSGLLALVLATAVAVLAAAPPAAAHGGLAMSTPKADATVDEPLTTVQLYFTEQVAGNAYFAVTAPGGARVDNGWTHGAAAPLDQPVREYFLVDGVFEPREYTTGFPAVVNLAHLPSAGQYTVSYLSVASDGEPVRGTMSFRYTGPVTPAPAGWNPPTDQPDPALLAAADQHGHDSGSSPAPPAPPGSPPAAAGPAPAADGGLGAGAWAAIVVAVVAALVGLLLWRRRPLAVARFFGRAPAPVARGRRTGPPARARKNAAARAGKATRTGGAAAPTGTAAGRGNATGTTAGRGNATGTTAGRGRGSGAGGTSGTGRRNVVPAARRGGAAVTASVVPATASAPPVSEVAAGQPTPAGGVVTADGPDPRPAEVTPASGLDGAEAAPGSGVGNARLALLVGGLVITLLAGFGLGRLGATEQQVTEGARPGGGLPVAGSAGDGHQHAPGTGAHSHAGDGTDQTQTTGAWVSAAGYTLQPVQRSQPPGTPVDYQFRIVDANRQAVTEFAVVHEKPLHLIVVGRDLSGYQHLHPTMTGEGLWSVPLDLPRAGDYRVYADFTVGAADGRQLPLVLGVDHQVPGVYTSAQLPPPRPEATTGPFTVSMEGTPTIGLSAPVVLRVADGSGPAALEPYLGAYGHLVVVREGDLGYVHVHPEPELVDGAVKFWLTVPSAGRYRAFFDFQVEGKVHTADYTIDLS</sequence>
<dbReference type="OrthoDB" id="128043at2"/>
<dbReference type="GO" id="GO:0005507">
    <property type="term" value="F:copper ion binding"/>
    <property type="evidence" value="ECO:0007669"/>
    <property type="project" value="InterPro"/>
</dbReference>
<feature type="transmembrane region" description="Helical" evidence="4">
    <location>
        <begin position="215"/>
        <end position="235"/>
    </location>
</feature>
<evidence type="ECO:0000256" key="3">
    <source>
        <dbReference type="SAM" id="MobiDB-lite"/>
    </source>
</evidence>
<dbReference type="GO" id="GO:0046688">
    <property type="term" value="P:response to copper ion"/>
    <property type="evidence" value="ECO:0007669"/>
    <property type="project" value="InterPro"/>
</dbReference>
<feature type="region of interest" description="Disordered" evidence="3">
    <location>
        <begin position="349"/>
        <end position="393"/>
    </location>
</feature>
<dbReference type="InterPro" id="IPR014755">
    <property type="entry name" value="Cu-Rt/internalin_Ig-like"/>
</dbReference>
<feature type="compositionally biased region" description="Low complexity" evidence="3">
    <location>
        <begin position="349"/>
        <end position="359"/>
    </location>
</feature>
<evidence type="ECO:0000256" key="2">
    <source>
        <dbReference type="ARBA" id="ARBA00023008"/>
    </source>
</evidence>
<keyword evidence="4" id="KW-0812">Transmembrane</keyword>
<feature type="compositionally biased region" description="Gly residues" evidence="3">
    <location>
        <begin position="310"/>
        <end position="323"/>
    </location>
</feature>
<feature type="compositionally biased region" description="Low complexity" evidence="3">
    <location>
        <begin position="252"/>
        <end position="263"/>
    </location>
</feature>
<feature type="compositionally biased region" description="Low complexity" evidence="3">
    <location>
        <begin position="171"/>
        <end position="180"/>
    </location>
</feature>
<comment type="caution">
    <text evidence="7">The sequence shown here is derived from an EMBL/GenBank/DDBJ whole genome shotgun (WGS) entry which is preliminary data.</text>
</comment>
<keyword evidence="2" id="KW-0186">Copper</keyword>
<keyword evidence="4" id="KW-1133">Transmembrane helix</keyword>
<dbReference type="InterPro" id="IPR007348">
    <property type="entry name" value="CopC_dom"/>
</dbReference>
<evidence type="ECO:0000256" key="5">
    <source>
        <dbReference type="SAM" id="SignalP"/>
    </source>
</evidence>
<reference evidence="7 8" key="1">
    <citation type="submission" date="2018-08" db="EMBL/GenBank/DDBJ databases">
        <title>Jishengella sp. nov., isolated from a root of Azadirachta indica A. Juss. var. siamensis Valenton.</title>
        <authorList>
            <person name="Kuncharoen N."/>
            <person name="Tanasupawat S."/>
            <person name="Kudo T."/>
            <person name="Ohkuma M."/>
        </authorList>
    </citation>
    <scope>NUCLEOTIDE SEQUENCE [LARGE SCALE GENOMIC DNA]</scope>
    <source>
        <strain evidence="7 8">AZ1-13</strain>
    </source>
</reference>
<dbReference type="InterPro" id="IPR014756">
    <property type="entry name" value="Ig_E-set"/>
</dbReference>
<dbReference type="GO" id="GO:0042597">
    <property type="term" value="C:periplasmic space"/>
    <property type="evidence" value="ECO:0007669"/>
    <property type="project" value="InterPro"/>
</dbReference>
<feature type="chain" id="PRO_5019519096" evidence="5">
    <location>
        <begin position="36"/>
        <end position="702"/>
    </location>
</feature>
<dbReference type="Gene3D" id="2.60.40.1220">
    <property type="match status" value="1"/>
</dbReference>
<feature type="compositionally biased region" description="Low complexity" evidence="3">
    <location>
        <begin position="270"/>
        <end position="309"/>
    </location>
</feature>
<name>A0A418N016_9ACTN</name>
<feature type="transmembrane region" description="Helical" evidence="4">
    <location>
        <begin position="403"/>
        <end position="421"/>
    </location>
</feature>
<accession>A0A418N016</accession>
<feature type="compositionally biased region" description="Pro residues" evidence="3">
    <location>
        <begin position="190"/>
        <end position="199"/>
    </location>
</feature>
<gene>
    <name evidence="7" type="ORF">D2L64_00075</name>
</gene>
<dbReference type="SUPFAM" id="SSF81296">
    <property type="entry name" value="E set domains"/>
    <property type="match status" value="1"/>
</dbReference>
<dbReference type="AlphaFoldDB" id="A0A418N016"/>
<dbReference type="EMBL" id="QXEC01000001">
    <property type="protein sequence ID" value="RIV41172.1"/>
    <property type="molecule type" value="Genomic_DNA"/>
</dbReference>
<dbReference type="Proteomes" id="UP000283832">
    <property type="component" value="Unassembled WGS sequence"/>
</dbReference>
<feature type="region of interest" description="Disordered" evidence="3">
    <location>
        <begin position="158"/>
        <end position="208"/>
    </location>
</feature>
<feature type="region of interest" description="Disordered" evidence="3">
    <location>
        <begin position="252"/>
        <end position="329"/>
    </location>
</feature>
<dbReference type="Pfam" id="PF04234">
    <property type="entry name" value="CopC"/>
    <property type="match status" value="1"/>
</dbReference>
<evidence type="ECO:0000259" key="6">
    <source>
        <dbReference type="Pfam" id="PF04234"/>
    </source>
</evidence>
<protein>
    <submittedName>
        <fullName evidence="7">Copper resistance protein CopC</fullName>
    </submittedName>
</protein>